<evidence type="ECO:0000256" key="3">
    <source>
        <dbReference type="SAM" id="MobiDB-lite"/>
    </source>
</evidence>
<dbReference type="OrthoDB" id="321327at2"/>
<dbReference type="InterPro" id="IPR014710">
    <property type="entry name" value="RmlC-like_jellyroll"/>
</dbReference>
<dbReference type="PANTHER" id="PTHR43212">
    <property type="entry name" value="QUERCETIN 2,3-DIOXYGENASE"/>
    <property type="match status" value="1"/>
</dbReference>
<feature type="region of interest" description="Disordered" evidence="3">
    <location>
        <begin position="240"/>
        <end position="260"/>
    </location>
</feature>
<dbReference type="eggNOG" id="COG1741">
    <property type="taxonomic scope" value="Bacteria"/>
</dbReference>
<dbReference type="AlphaFoldDB" id="A0LT94"/>
<evidence type="ECO:0000259" key="4">
    <source>
        <dbReference type="Pfam" id="PF02678"/>
    </source>
</evidence>
<dbReference type="STRING" id="351607.Acel_0881"/>
<proteinExistence type="inferred from homology"/>
<dbReference type="Proteomes" id="UP000008221">
    <property type="component" value="Chromosome"/>
</dbReference>
<dbReference type="EMBL" id="CP000481">
    <property type="protein sequence ID" value="ABK52654.1"/>
    <property type="molecule type" value="Genomic_DNA"/>
</dbReference>
<feature type="domain" description="Pirin N-terminal" evidence="4">
    <location>
        <begin position="18"/>
        <end position="120"/>
    </location>
</feature>
<reference evidence="5 6" key="1">
    <citation type="journal article" date="2009" name="Genome Res.">
        <title>Complete genome of the cellulolytic thermophile Acidothermus cellulolyticus 11B provides insights into its ecophysiological and evolutionary adaptations.</title>
        <authorList>
            <person name="Barabote R.D."/>
            <person name="Xie G."/>
            <person name="Leu D.H."/>
            <person name="Normand P."/>
            <person name="Necsulea A."/>
            <person name="Daubin V."/>
            <person name="Medigue C."/>
            <person name="Adney W.S."/>
            <person name="Xu X.C."/>
            <person name="Lapidus A."/>
            <person name="Parales R.E."/>
            <person name="Detter C."/>
            <person name="Pujic P."/>
            <person name="Bruce D."/>
            <person name="Lavire C."/>
            <person name="Challacombe J.F."/>
            <person name="Brettin T.S."/>
            <person name="Berry A.M."/>
        </authorList>
    </citation>
    <scope>NUCLEOTIDE SEQUENCE [LARGE SCALE GENOMIC DNA]</scope>
    <source>
        <strain evidence="6">ATCC 43068 / DSM 8971 / 11B</strain>
    </source>
</reference>
<sequence>MPTVDRRPATARYETRSPGIVSRHSFSYGRHYDPANIGFGPLIAHNDEVLEPGAGYGWHGHRGIDILTWVLTGALRHSDDLGNMRTLVGGQMQVLHAGHGVRHSEQNAAAGVTRYLQMWLTADDTSEPWYQTPAPAQRMRADGFVTVFTRHDARLDVACLPAGGTVELAYDELAHLFVATGRVTVAVADRHVLGAAPAGIGGPDPGWVLDDGDAVRLTGAATVVLYAVTEAEVFGWSLKSSPSGAATSSDFGETRQHHVR</sequence>
<organism evidence="5 6">
    <name type="scientific">Acidothermus cellulolyticus (strain ATCC 43068 / DSM 8971 / 11B)</name>
    <dbReference type="NCBI Taxonomy" id="351607"/>
    <lineage>
        <taxon>Bacteria</taxon>
        <taxon>Bacillati</taxon>
        <taxon>Actinomycetota</taxon>
        <taxon>Actinomycetes</taxon>
        <taxon>Acidothermales</taxon>
        <taxon>Acidothermaceae</taxon>
        <taxon>Acidothermus</taxon>
    </lineage>
</organism>
<dbReference type="InterPro" id="IPR011051">
    <property type="entry name" value="RmlC_Cupin_sf"/>
</dbReference>
<keyword evidence="6" id="KW-1185">Reference proteome</keyword>
<name>A0LT94_ACIC1</name>
<dbReference type="KEGG" id="ace:Acel_0881"/>
<feature type="compositionally biased region" description="Polar residues" evidence="3">
    <location>
        <begin position="240"/>
        <end position="251"/>
    </location>
</feature>
<dbReference type="SUPFAM" id="SSF51182">
    <property type="entry name" value="RmlC-like cupins"/>
    <property type="match status" value="1"/>
</dbReference>
<gene>
    <name evidence="5" type="ordered locus">Acel_0881</name>
</gene>
<evidence type="ECO:0000313" key="5">
    <source>
        <dbReference type="EMBL" id="ABK52654.1"/>
    </source>
</evidence>
<evidence type="ECO:0000256" key="1">
    <source>
        <dbReference type="ARBA" id="ARBA00008416"/>
    </source>
</evidence>
<comment type="similarity">
    <text evidence="1 2">Belongs to the pirin family.</text>
</comment>
<dbReference type="InParanoid" id="A0LT94"/>
<dbReference type="Gene3D" id="2.60.120.10">
    <property type="entry name" value="Jelly Rolls"/>
    <property type="match status" value="1"/>
</dbReference>
<evidence type="ECO:0000256" key="2">
    <source>
        <dbReference type="RuleBase" id="RU003457"/>
    </source>
</evidence>
<dbReference type="PANTHER" id="PTHR43212:SF3">
    <property type="entry name" value="QUERCETIN 2,3-DIOXYGENASE"/>
    <property type="match status" value="1"/>
</dbReference>
<evidence type="ECO:0000313" key="6">
    <source>
        <dbReference type="Proteomes" id="UP000008221"/>
    </source>
</evidence>
<protein>
    <submittedName>
        <fullName evidence="5">Pirin domain protein</fullName>
    </submittedName>
</protein>
<accession>A0LT94</accession>
<dbReference type="Pfam" id="PF02678">
    <property type="entry name" value="Pirin"/>
    <property type="match status" value="1"/>
</dbReference>
<dbReference type="FunCoup" id="A0LT94">
    <property type="interactions" value="8"/>
</dbReference>
<dbReference type="InterPro" id="IPR003829">
    <property type="entry name" value="Pirin_N_dom"/>
</dbReference>
<dbReference type="InterPro" id="IPR012093">
    <property type="entry name" value="Pirin"/>
</dbReference>
<dbReference type="HOGENOM" id="CLU_064194_2_0_11"/>
<dbReference type="RefSeq" id="WP_011719717.1">
    <property type="nucleotide sequence ID" value="NC_008578.1"/>
</dbReference>